<dbReference type="PANTHER" id="PTHR30273:SF2">
    <property type="entry name" value="PROTEIN FECR"/>
    <property type="match status" value="1"/>
</dbReference>
<dbReference type="Gene3D" id="2.60.120.1440">
    <property type="match status" value="1"/>
</dbReference>
<evidence type="ECO:0000259" key="1">
    <source>
        <dbReference type="Pfam" id="PF04773"/>
    </source>
</evidence>
<dbReference type="AlphaFoldDB" id="A0A5J4SG06"/>
<dbReference type="Gene3D" id="3.55.50.30">
    <property type="match status" value="1"/>
</dbReference>
<dbReference type="InterPro" id="IPR006860">
    <property type="entry name" value="FecR"/>
</dbReference>
<dbReference type="PIRSF" id="PIRSF018266">
    <property type="entry name" value="FecR"/>
    <property type="match status" value="1"/>
</dbReference>
<feature type="domain" description="FecR protein" evidence="1">
    <location>
        <begin position="111"/>
        <end position="206"/>
    </location>
</feature>
<dbReference type="Pfam" id="PF16344">
    <property type="entry name" value="FecR_C"/>
    <property type="match status" value="1"/>
</dbReference>
<reference evidence="3" key="1">
    <citation type="submission" date="2019-03" db="EMBL/GenBank/DDBJ databases">
        <title>Single cell metagenomics reveals metabolic interactions within the superorganism composed of flagellate Streblomastix strix and complex community of Bacteroidetes bacteria on its surface.</title>
        <authorList>
            <person name="Treitli S.C."/>
            <person name="Kolisko M."/>
            <person name="Husnik F."/>
            <person name="Keeling P."/>
            <person name="Hampl V."/>
        </authorList>
    </citation>
    <scope>NUCLEOTIDE SEQUENCE</scope>
    <source>
        <strain evidence="3">STM</strain>
    </source>
</reference>
<dbReference type="GO" id="GO:0016989">
    <property type="term" value="F:sigma factor antagonist activity"/>
    <property type="evidence" value="ECO:0007669"/>
    <property type="project" value="TreeGrafter"/>
</dbReference>
<comment type="caution">
    <text evidence="3">The sequence shown here is derived from an EMBL/GenBank/DDBJ whole genome shotgun (WGS) entry which is preliminary data.</text>
</comment>
<protein>
    <recommendedName>
        <fullName evidence="4">FecR protein domain-containing protein</fullName>
    </recommendedName>
</protein>
<proteinExistence type="predicted"/>
<name>A0A5J4SG06_9ZZZZ</name>
<dbReference type="Pfam" id="PF04773">
    <property type="entry name" value="FecR"/>
    <property type="match status" value="1"/>
</dbReference>
<dbReference type="EMBL" id="SNRY01000229">
    <property type="protein sequence ID" value="KAA6344213.1"/>
    <property type="molecule type" value="Genomic_DNA"/>
</dbReference>
<accession>A0A5J4SG06</accession>
<sequence>MRNLEAKYLQNQLTPDELKALREKVNTVSDDEIAASMQDRWMSDTIDESAVPVERLNTIKTTIDQSITPVRPAIFIQKFARIAAAILLPVLLLSTLYLYHENRTLAAEEMVVATGKGERANITLPDGTNVTLNSESSLRYSPQTFNQSERCVKFEGEAYFDVAKIVSLPYIIQTNDLRVEVLGTKFNLSARQNDAVVQLSLEEGYVSLLSLLSKEEKEVFANQQAVLNKSTGRITIISVADIKSNSSWKRGELIFGNAKLSDVLATLENNYNITITMPAHINRFSDLFTGMIPSNNLSEALEIIKLSYHLNYTLLENQATFFNN</sequence>
<dbReference type="PANTHER" id="PTHR30273">
    <property type="entry name" value="PERIPLASMIC SIGNAL SENSOR AND SIGMA FACTOR ACTIVATOR FECR-RELATED"/>
    <property type="match status" value="1"/>
</dbReference>
<evidence type="ECO:0008006" key="4">
    <source>
        <dbReference type="Google" id="ProtNLM"/>
    </source>
</evidence>
<dbReference type="InterPro" id="IPR032508">
    <property type="entry name" value="FecR_C"/>
</dbReference>
<organism evidence="3">
    <name type="scientific">termite gut metagenome</name>
    <dbReference type="NCBI Taxonomy" id="433724"/>
    <lineage>
        <taxon>unclassified sequences</taxon>
        <taxon>metagenomes</taxon>
        <taxon>organismal metagenomes</taxon>
    </lineage>
</organism>
<evidence type="ECO:0000259" key="2">
    <source>
        <dbReference type="Pfam" id="PF16344"/>
    </source>
</evidence>
<dbReference type="InterPro" id="IPR012373">
    <property type="entry name" value="Ferrdict_sens_TM"/>
</dbReference>
<evidence type="ECO:0000313" key="3">
    <source>
        <dbReference type="EMBL" id="KAA6344213.1"/>
    </source>
</evidence>
<feature type="domain" description="Protein FecR C-terminal" evidence="2">
    <location>
        <begin position="253"/>
        <end position="317"/>
    </location>
</feature>
<gene>
    <name evidence="3" type="ORF">EZS27_008143</name>
</gene>